<proteinExistence type="predicted"/>
<accession>A0ABN8ZJD0</accession>
<reference evidence="2" key="1">
    <citation type="submission" date="2023-04" db="EMBL/GenBank/DDBJ databases">
        <authorList>
            <consortium name="ELIXIR-Norway"/>
        </authorList>
    </citation>
    <scope>NUCLEOTIDE SEQUENCE [LARGE SCALE GENOMIC DNA]</scope>
</reference>
<feature type="region of interest" description="Disordered" evidence="1">
    <location>
        <begin position="1"/>
        <end position="30"/>
    </location>
</feature>
<evidence type="ECO:0000313" key="3">
    <source>
        <dbReference type="Proteomes" id="UP001176941"/>
    </source>
</evidence>
<dbReference type="Proteomes" id="UP001176941">
    <property type="component" value="Chromosome 4"/>
</dbReference>
<evidence type="ECO:0000256" key="1">
    <source>
        <dbReference type="SAM" id="MobiDB-lite"/>
    </source>
</evidence>
<name>A0ABN8ZJD0_RANTA</name>
<feature type="compositionally biased region" description="Basic and acidic residues" evidence="1">
    <location>
        <begin position="7"/>
        <end position="24"/>
    </location>
</feature>
<evidence type="ECO:0000313" key="2">
    <source>
        <dbReference type="EMBL" id="CAI9174053.1"/>
    </source>
</evidence>
<gene>
    <name evidence="2" type="ORF">MRATA1EN1_LOCUS23015</name>
</gene>
<protein>
    <submittedName>
        <fullName evidence="2">Uncharacterized protein</fullName>
    </submittedName>
</protein>
<sequence length="66" mass="7220">MNQEEGNTPKEESPRQSHKAEVRRSSPGLTAAALEQSQELAKLGPLVIWKLLILQRTAGSAELEPV</sequence>
<keyword evidence="3" id="KW-1185">Reference proteome</keyword>
<dbReference type="EMBL" id="OX459940">
    <property type="protein sequence ID" value="CAI9174053.1"/>
    <property type="molecule type" value="Genomic_DNA"/>
</dbReference>
<organism evidence="2 3">
    <name type="scientific">Rangifer tarandus platyrhynchus</name>
    <name type="common">Svalbard reindeer</name>
    <dbReference type="NCBI Taxonomy" id="3082113"/>
    <lineage>
        <taxon>Eukaryota</taxon>
        <taxon>Metazoa</taxon>
        <taxon>Chordata</taxon>
        <taxon>Craniata</taxon>
        <taxon>Vertebrata</taxon>
        <taxon>Euteleostomi</taxon>
        <taxon>Mammalia</taxon>
        <taxon>Eutheria</taxon>
        <taxon>Laurasiatheria</taxon>
        <taxon>Artiodactyla</taxon>
        <taxon>Ruminantia</taxon>
        <taxon>Pecora</taxon>
        <taxon>Cervidae</taxon>
        <taxon>Odocoileinae</taxon>
        <taxon>Rangifer</taxon>
    </lineage>
</organism>